<evidence type="ECO:0000313" key="3">
    <source>
        <dbReference type="EMBL" id="CAL1280197.1"/>
    </source>
</evidence>
<dbReference type="Proteomes" id="UP001497382">
    <property type="component" value="Unassembled WGS sequence"/>
</dbReference>
<reference evidence="3 4" key="1">
    <citation type="submission" date="2024-04" db="EMBL/GenBank/DDBJ databases">
        <authorList>
            <person name="Rising A."/>
            <person name="Reimegard J."/>
            <person name="Sonavane S."/>
            <person name="Akerstrom W."/>
            <person name="Nylinder S."/>
            <person name="Hedman E."/>
            <person name="Kallberg Y."/>
        </authorList>
    </citation>
    <scope>NUCLEOTIDE SEQUENCE [LARGE SCALE GENOMIC DNA]</scope>
</reference>
<feature type="compositionally biased region" description="Basic and acidic residues" evidence="1">
    <location>
        <begin position="52"/>
        <end position="61"/>
    </location>
</feature>
<organism evidence="3 4">
    <name type="scientific">Larinioides sclopetarius</name>
    <dbReference type="NCBI Taxonomy" id="280406"/>
    <lineage>
        <taxon>Eukaryota</taxon>
        <taxon>Metazoa</taxon>
        <taxon>Ecdysozoa</taxon>
        <taxon>Arthropoda</taxon>
        <taxon>Chelicerata</taxon>
        <taxon>Arachnida</taxon>
        <taxon>Araneae</taxon>
        <taxon>Araneomorphae</taxon>
        <taxon>Entelegynae</taxon>
        <taxon>Araneoidea</taxon>
        <taxon>Araneidae</taxon>
        <taxon>Larinioides</taxon>
    </lineage>
</organism>
<accession>A0AAV2A860</accession>
<feature type="signal peptide" evidence="2">
    <location>
        <begin position="1"/>
        <end position="28"/>
    </location>
</feature>
<name>A0AAV2A860_9ARAC</name>
<comment type="caution">
    <text evidence="3">The sequence shown here is derived from an EMBL/GenBank/DDBJ whole genome shotgun (WGS) entry which is preliminary data.</text>
</comment>
<feature type="region of interest" description="Disordered" evidence="1">
    <location>
        <begin position="27"/>
        <end position="134"/>
    </location>
</feature>
<dbReference type="EMBL" id="CAXIEN010000129">
    <property type="protein sequence ID" value="CAL1280197.1"/>
    <property type="molecule type" value="Genomic_DNA"/>
</dbReference>
<evidence type="ECO:0000313" key="4">
    <source>
        <dbReference type="Proteomes" id="UP001497382"/>
    </source>
</evidence>
<feature type="compositionally biased region" description="Basic and acidic residues" evidence="1">
    <location>
        <begin position="30"/>
        <end position="40"/>
    </location>
</feature>
<evidence type="ECO:0000256" key="1">
    <source>
        <dbReference type="SAM" id="MobiDB-lite"/>
    </source>
</evidence>
<proteinExistence type="predicted"/>
<gene>
    <name evidence="3" type="ORF">LARSCL_LOCUS10823</name>
</gene>
<protein>
    <submittedName>
        <fullName evidence="3">Uncharacterized protein</fullName>
    </submittedName>
</protein>
<keyword evidence="4" id="KW-1185">Reference proteome</keyword>
<feature type="chain" id="PRO_5044021846" evidence="2">
    <location>
        <begin position="29"/>
        <end position="425"/>
    </location>
</feature>
<evidence type="ECO:0000256" key="2">
    <source>
        <dbReference type="SAM" id="SignalP"/>
    </source>
</evidence>
<dbReference type="AlphaFoldDB" id="A0AAV2A860"/>
<sequence length="425" mass="48696">MASRQATLQVFALFLIAAAVSSFTLVNAEDSSKSDEHSSKDVSASDDSSTQEDSKEKRSQEEIMFGNQQNKPNGLVDDLMGMSENGEEDDNLPDKKTTETQNEEQSSNDETKDSKDEKRTPGPEDQPNDMMMGSGADNWYNTIPVSPSAMQYLANSQAIKTMPSEDFSNSLYDQEDLYRRKRQLLNHHALPLQKRSLRSSLGQMIQKRGIRMPRRSMRLKRQVDMEDLLNLFGNERFYEDEQQVPGRFAGYPETPAPEFRYPYVFQHRDNNILTANTDLEDNNDALEGESMDDIDNLMLLPPNARYSDMAPYGSRDDEKEAIQSWLSRHTVPSVLRVSRRSAPYFYPIDYRYIPGYKKRSSFRNRNRDLGRFSNDDEPETDFGKWGHVVQVPEAYASPEDVARLYGLANLMAEEDDSEAKMRRST</sequence>
<keyword evidence="2" id="KW-0732">Signal</keyword>
<feature type="compositionally biased region" description="Basic and acidic residues" evidence="1">
    <location>
        <begin position="109"/>
        <end position="122"/>
    </location>
</feature>